<dbReference type="InterPro" id="IPR022941">
    <property type="entry name" value="SRP54"/>
</dbReference>
<dbReference type="InterPro" id="IPR027417">
    <property type="entry name" value="P-loop_NTPase"/>
</dbReference>
<evidence type="ECO:0000313" key="4">
    <source>
        <dbReference type="EMBL" id="EJW92321.1"/>
    </source>
</evidence>
<gene>
    <name evidence="4" type="ORF">EVA_19572</name>
</gene>
<dbReference type="PANTHER" id="PTHR11564">
    <property type="entry name" value="SIGNAL RECOGNITION PARTICLE 54K PROTEIN SRP54"/>
    <property type="match status" value="1"/>
</dbReference>
<protein>
    <submittedName>
        <fullName evidence="4">Signal recognition particle protein</fullName>
    </submittedName>
</protein>
<proteinExistence type="predicted"/>
<dbReference type="GO" id="GO:0006614">
    <property type="term" value="P:SRP-dependent cotranslational protein targeting to membrane"/>
    <property type="evidence" value="ECO:0007669"/>
    <property type="project" value="InterPro"/>
</dbReference>
<sequence length="140" mass="14863">MPKKAVAHAKDYGNDVVILDTAGRLHVDTELMHELERIKEAVTVDEVLLVVDAMAGQDAVNVAKAFNEAVAVDGIILTKTDGDTRGGAALSVKAVTGKPIKFQGTGEKLDDLEVFHPARMASRILGMGDVLTLIEKAQAT</sequence>
<keyword evidence="2" id="KW-0342">GTP-binding</keyword>
<dbReference type="Gene3D" id="3.40.50.300">
    <property type="entry name" value="P-loop containing nucleotide triphosphate hydrolases"/>
    <property type="match status" value="1"/>
</dbReference>
<accession>J9FBP7</accession>
<keyword evidence="1" id="KW-0547">Nucleotide-binding</keyword>
<dbReference type="SUPFAM" id="SSF52540">
    <property type="entry name" value="P-loop containing nucleoside triphosphate hydrolases"/>
    <property type="match status" value="1"/>
</dbReference>
<dbReference type="InterPro" id="IPR000897">
    <property type="entry name" value="SRP54_GTPase_dom"/>
</dbReference>
<dbReference type="GO" id="GO:0005525">
    <property type="term" value="F:GTP binding"/>
    <property type="evidence" value="ECO:0007669"/>
    <property type="project" value="UniProtKB-KW"/>
</dbReference>
<reference evidence="4" key="1">
    <citation type="journal article" date="2012" name="PLoS ONE">
        <title>Gene sets for utilization of primary and secondary nutrition supplies in the distal gut of endangered iberian lynx.</title>
        <authorList>
            <person name="Alcaide M."/>
            <person name="Messina E."/>
            <person name="Richter M."/>
            <person name="Bargiela R."/>
            <person name="Peplies J."/>
            <person name="Huws S.A."/>
            <person name="Newbold C.J."/>
            <person name="Golyshin P.N."/>
            <person name="Simon M.A."/>
            <person name="Lopez G."/>
            <person name="Yakimov M.M."/>
            <person name="Ferrer M."/>
        </authorList>
    </citation>
    <scope>NUCLEOTIDE SEQUENCE</scope>
</reference>
<dbReference type="PANTHER" id="PTHR11564:SF5">
    <property type="entry name" value="SIGNAL RECOGNITION PARTICLE SUBUNIT SRP54"/>
    <property type="match status" value="1"/>
</dbReference>
<dbReference type="AlphaFoldDB" id="J9FBP7"/>
<evidence type="ECO:0000259" key="3">
    <source>
        <dbReference type="SMART" id="SM00962"/>
    </source>
</evidence>
<dbReference type="SMART" id="SM00962">
    <property type="entry name" value="SRP54"/>
    <property type="match status" value="1"/>
</dbReference>
<name>J9FBP7_9ZZZZ</name>
<feature type="domain" description="SRP54-type proteins GTP-binding" evidence="3">
    <location>
        <begin position="3"/>
        <end position="126"/>
    </location>
</feature>
<comment type="caution">
    <text evidence="4">The sequence shown here is derived from an EMBL/GenBank/DDBJ whole genome shotgun (WGS) entry which is preliminary data.</text>
</comment>
<evidence type="ECO:0000256" key="1">
    <source>
        <dbReference type="ARBA" id="ARBA00022741"/>
    </source>
</evidence>
<dbReference type="GO" id="GO:0048500">
    <property type="term" value="C:signal recognition particle"/>
    <property type="evidence" value="ECO:0007669"/>
    <property type="project" value="InterPro"/>
</dbReference>
<dbReference type="EMBL" id="AMCI01007616">
    <property type="protein sequence ID" value="EJW92321.1"/>
    <property type="molecule type" value="Genomic_DNA"/>
</dbReference>
<evidence type="ECO:0000256" key="2">
    <source>
        <dbReference type="ARBA" id="ARBA00023134"/>
    </source>
</evidence>
<organism evidence="4">
    <name type="scientific">gut metagenome</name>
    <dbReference type="NCBI Taxonomy" id="749906"/>
    <lineage>
        <taxon>unclassified sequences</taxon>
        <taxon>metagenomes</taxon>
        <taxon>organismal metagenomes</taxon>
    </lineage>
</organism>
<dbReference type="Pfam" id="PF00448">
    <property type="entry name" value="SRP54"/>
    <property type="match status" value="1"/>
</dbReference>
<dbReference type="GO" id="GO:0003924">
    <property type="term" value="F:GTPase activity"/>
    <property type="evidence" value="ECO:0007669"/>
    <property type="project" value="InterPro"/>
</dbReference>
<feature type="non-terminal residue" evidence="4">
    <location>
        <position position="140"/>
    </location>
</feature>